<dbReference type="PANTHER" id="PTHR33495">
    <property type="entry name" value="ANTI-SIGMA FACTOR ANTAGONIST TM_1081-RELATED-RELATED"/>
    <property type="match status" value="1"/>
</dbReference>
<feature type="domain" description="STAS" evidence="3">
    <location>
        <begin position="12"/>
        <end position="97"/>
    </location>
</feature>
<dbReference type="InterPro" id="IPR036513">
    <property type="entry name" value="STAS_dom_sf"/>
</dbReference>
<dbReference type="InterPro" id="IPR002645">
    <property type="entry name" value="STAS_dom"/>
</dbReference>
<dbReference type="Gene3D" id="3.30.750.24">
    <property type="entry name" value="STAS domain"/>
    <property type="match status" value="1"/>
</dbReference>
<dbReference type="Proteomes" id="UP000239415">
    <property type="component" value="Unassembled WGS sequence"/>
</dbReference>
<sequence length="122" mass="12752">MESSIRTTLAEDGTVTVTVTGEVDFSNSEEVARGIHDAVTDWSPPDVEVDLRDATFIDSTGLGALIEGYRSATAAGVGFRVVNPSDTFRRVLTVTGLSGFFGLIDAGETPARDGEPSRATGA</sequence>
<protein>
    <recommendedName>
        <fullName evidence="2">Anti-sigma factor antagonist</fullName>
    </recommendedName>
</protein>
<keyword evidence="5" id="KW-1185">Reference proteome</keyword>
<dbReference type="AlphaFoldDB" id="A0A2T0JXJ4"/>
<dbReference type="SUPFAM" id="SSF52091">
    <property type="entry name" value="SpoIIaa-like"/>
    <property type="match status" value="1"/>
</dbReference>
<evidence type="ECO:0000256" key="2">
    <source>
        <dbReference type="RuleBase" id="RU003749"/>
    </source>
</evidence>
<dbReference type="InterPro" id="IPR003658">
    <property type="entry name" value="Anti-sigma_ant"/>
</dbReference>
<name>A0A2T0JXJ4_9ACTN</name>
<accession>A0A2T0JXJ4</accession>
<reference evidence="4 5" key="1">
    <citation type="submission" date="2018-03" db="EMBL/GenBank/DDBJ databases">
        <title>Genomic Encyclopedia of Archaeal and Bacterial Type Strains, Phase II (KMG-II): from individual species to whole genera.</title>
        <authorList>
            <person name="Goeker M."/>
        </authorList>
    </citation>
    <scope>NUCLEOTIDE SEQUENCE [LARGE SCALE GENOMIC DNA]</scope>
    <source>
        <strain evidence="4 5">DSM 43146</strain>
    </source>
</reference>
<evidence type="ECO:0000259" key="3">
    <source>
        <dbReference type="PROSITE" id="PS50801"/>
    </source>
</evidence>
<proteinExistence type="inferred from homology"/>
<dbReference type="EMBL" id="PVMZ01000026">
    <property type="protein sequence ID" value="PRX12902.1"/>
    <property type="molecule type" value="Genomic_DNA"/>
</dbReference>
<dbReference type="GO" id="GO:0043856">
    <property type="term" value="F:anti-sigma factor antagonist activity"/>
    <property type="evidence" value="ECO:0007669"/>
    <property type="project" value="InterPro"/>
</dbReference>
<dbReference type="CDD" id="cd07043">
    <property type="entry name" value="STAS_anti-anti-sigma_factors"/>
    <property type="match status" value="1"/>
</dbReference>
<dbReference type="PANTHER" id="PTHR33495:SF2">
    <property type="entry name" value="ANTI-SIGMA FACTOR ANTAGONIST TM_1081-RELATED"/>
    <property type="match status" value="1"/>
</dbReference>
<comment type="caution">
    <text evidence="4">The sequence shown here is derived from an EMBL/GenBank/DDBJ whole genome shotgun (WGS) entry which is preliminary data.</text>
</comment>
<organism evidence="4 5">
    <name type="scientific">Actinoplanes italicus</name>
    <dbReference type="NCBI Taxonomy" id="113567"/>
    <lineage>
        <taxon>Bacteria</taxon>
        <taxon>Bacillati</taxon>
        <taxon>Actinomycetota</taxon>
        <taxon>Actinomycetes</taxon>
        <taxon>Micromonosporales</taxon>
        <taxon>Micromonosporaceae</taxon>
        <taxon>Actinoplanes</taxon>
    </lineage>
</organism>
<comment type="similarity">
    <text evidence="1 2">Belongs to the anti-sigma-factor antagonist family.</text>
</comment>
<evidence type="ECO:0000313" key="5">
    <source>
        <dbReference type="Proteomes" id="UP000239415"/>
    </source>
</evidence>
<dbReference type="NCBIfam" id="TIGR00377">
    <property type="entry name" value="ant_ant_sig"/>
    <property type="match status" value="1"/>
</dbReference>
<dbReference type="RefSeq" id="WP_106329154.1">
    <property type="nucleotide sequence ID" value="NZ_BOMO01000150.1"/>
</dbReference>
<evidence type="ECO:0000256" key="1">
    <source>
        <dbReference type="ARBA" id="ARBA00009013"/>
    </source>
</evidence>
<evidence type="ECO:0000313" key="4">
    <source>
        <dbReference type="EMBL" id="PRX12902.1"/>
    </source>
</evidence>
<gene>
    <name evidence="4" type="ORF">CLV67_12626</name>
</gene>
<dbReference type="PROSITE" id="PS50801">
    <property type="entry name" value="STAS"/>
    <property type="match status" value="1"/>
</dbReference>
<dbReference type="Pfam" id="PF01740">
    <property type="entry name" value="STAS"/>
    <property type="match status" value="1"/>
</dbReference>
<dbReference type="OrthoDB" id="3404017at2"/>